<keyword evidence="4 7" id="KW-0812">Transmembrane</keyword>
<dbReference type="InterPro" id="IPR039426">
    <property type="entry name" value="TonB-dep_rcpt-like"/>
</dbReference>
<dbReference type="InterPro" id="IPR012910">
    <property type="entry name" value="Plug_dom"/>
</dbReference>
<evidence type="ECO:0000256" key="8">
    <source>
        <dbReference type="SAM" id="SignalP"/>
    </source>
</evidence>
<keyword evidence="5 7" id="KW-0472">Membrane</keyword>
<sequence>MNGRKWMNLLAVLSVGALHAESVFATASSTVKSVEVRQANQQKNVVKGTVTDESGLPVPGASVVVVGTTEGTVTDMDGAYSLALSRNRAVLRFSFIGLKSVDVEYTGQRVLNVVLKSDNQVLDDVVVIGYGSKNRKSLTSSISSVKKDDLNKLSKTSSTVQDMLGGTIKGVLVTQNSGEPGATMTVNVRGITSPYPISTSLTANNAPLYVIDGVPMFVDSNALNPLMNIAPNDIESIDVLKDASATAIYGSRGANGVIIVTTKNGRKGEKATVEAGYTLSIANPVKVFEPLNNQEFRSLQEEILRNTMDTYNYDMANFTMTTQYSMMYDPTILMAYGNFEVDWNTLMYTKFLGLNESAFGKENINWEDETRNKNAITNQYNVSVRGGSEKTDYSFAFNAIDQEGLYKNDNLETYSGRLSVNTDITKRIRMGALLSYSYSKRTSPSQESIMAPDTHPWLVRPDLPVYDENGDYTRLDKGSLYFMPSGYVSGPNPVALLNRKAKYESDQFMGNVYVDIELLRNLKFHSDFTLASYNYDNSYFSPSYLQEIWVGSPYYAQLTTNNSKYVSTSINFRLDYNYHTGKHLFGAMAGYGADRSRSTGGTNMYQGFPNDDNLDNVGSAQSVLMYSDYVAKSGLNSVYGRLSYDYDSRYLLEVSMRADASSKFGPGNQWGVFPAVSTGWVINREAFMEKASWIDNLKMRLSWGQTGSTNVSDFSFRQFYTSSQYGESSSVKLQDLLPNRGIHWEKTNEVNFGLDFSFFGDRLYGSLDAYYRYTDGALAPAPHILESGMSNYYDNIIDMSNRGVEVSLGGYPVRGKDFAWNTDLNISVNRNRIESLNNAQINSYMQDAFIVGKPAGTVKGYIVDHIVQNMDEVNELNAKAVENGFAEYQSGIGVGDFLMKDTDGNGTITSDDRQVIATPEPKFFGGWTNTFTYKNLSLSFLMQFSCGGEAVYSNLGEEISGVLGQSVGRELYGNTWTPERTDAKYARLVAGTMSYNYMANDRFVFDTSYLRMKNITLSYSLPKAWINKLYLSNASLFVTATNLFTITQWPGLDPETVATGITSMGTNNDPYPLSRSFSLGVKLQF</sequence>
<dbReference type="EMBL" id="DYXD01000228">
    <property type="protein sequence ID" value="HJF08538.1"/>
    <property type="molecule type" value="Genomic_DNA"/>
</dbReference>
<comment type="subcellular location">
    <subcellularLocation>
        <location evidence="1 7">Cell outer membrane</location>
        <topology evidence="1 7">Multi-pass membrane protein</topology>
    </subcellularLocation>
</comment>
<dbReference type="InterPro" id="IPR036942">
    <property type="entry name" value="Beta-barrel_TonB_sf"/>
</dbReference>
<feature type="signal peptide" evidence="8">
    <location>
        <begin position="1"/>
        <end position="20"/>
    </location>
</feature>
<dbReference type="Gene3D" id="2.170.130.10">
    <property type="entry name" value="TonB-dependent receptor, plug domain"/>
    <property type="match status" value="1"/>
</dbReference>
<dbReference type="InterPro" id="IPR037066">
    <property type="entry name" value="Plug_dom_sf"/>
</dbReference>
<dbReference type="InterPro" id="IPR023997">
    <property type="entry name" value="TonB-dep_OMP_SusC/RagA_CS"/>
</dbReference>
<dbReference type="SUPFAM" id="SSF49464">
    <property type="entry name" value="Carboxypeptidase regulatory domain-like"/>
    <property type="match status" value="1"/>
</dbReference>
<evidence type="ECO:0000256" key="2">
    <source>
        <dbReference type="ARBA" id="ARBA00022448"/>
    </source>
</evidence>
<reference evidence="10" key="1">
    <citation type="journal article" date="2021" name="PeerJ">
        <title>Extensive microbial diversity within the chicken gut microbiome revealed by metagenomics and culture.</title>
        <authorList>
            <person name="Gilroy R."/>
            <person name="Ravi A."/>
            <person name="Getino M."/>
            <person name="Pursley I."/>
            <person name="Horton D.L."/>
            <person name="Alikhan N.F."/>
            <person name="Baker D."/>
            <person name="Gharbi K."/>
            <person name="Hall N."/>
            <person name="Watson M."/>
            <person name="Adriaenssens E.M."/>
            <person name="Foster-Nyarko E."/>
            <person name="Jarju S."/>
            <person name="Secka A."/>
            <person name="Antonio M."/>
            <person name="Oren A."/>
            <person name="Chaudhuri R.R."/>
            <person name="La Ragione R."/>
            <person name="Hildebrand F."/>
            <person name="Pallen M.J."/>
        </authorList>
    </citation>
    <scope>NUCLEOTIDE SEQUENCE</scope>
    <source>
        <strain evidence="10">CHK165-8395</strain>
    </source>
</reference>
<dbReference type="Gene3D" id="2.40.170.20">
    <property type="entry name" value="TonB-dependent receptor, beta-barrel domain"/>
    <property type="match status" value="1"/>
</dbReference>
<dbReference type="PROSITE" id="PS52016">
    <property type="entry name" value="TONB_DEPENDENT_REC_3"/>
    <property type="match status" value="1"/>
</dbReference>
<organism evidence="10 11">
    <name type="scientific">Phocaeicola coprocola</name>
    <dbReference type="NCBI Taxonomy" id="310298"/>
    <lineage>
        <taxon>Bacteria</taxon>
        <taxon>Pseudomonadati</taxon>
        <taxon>Bacteroidota</taxon>
        <taxon>Bacteroidia</taxon>
        <taxon>Bacteroidales</taxon>
        <taxon>Bacteroidaceae</taxon>
        <taxon>Phocaeicola</taxon>
    </lineage>
</organism>
<evidence type="ECO:0000313" key="10">
    <source>
        <dbReference type="EMBL" id="HJF08538.1"/>
    </source>
</evidence>
<dbReference type="SUPFAM" id="SSF56935">
    <property type="entry name" value="Porins"/>
    <property type="match status" value="1"/>
</dbReference>
<reference evidence="10" key="2">
    <citation type="submission" date="2021-09" db="EMBL/GenBank/DDBJ databases">
        <authorList>
            <person name="Gilroy R."/>
        </authorList>
    </citation>
    <scope>NUCLEOTIDE SEQUENCE</scope>
    <source>
        <strain evidence="10">CHK165-8395</strain>
    </source>
</reference>
<dbReference type="GO" id="GO:0009279">
    <property type="term" value="C:cell outer membrane"/>
    <property type="evidence" value="ECO:0007669"/>
    <property type="project" value="UniProtKB-SubCell"/>
</dbReference>
<feature type="domain" description="TonB-dependent receptor plug" evidence="9">
    <location>
        <begin position="136"/>
        <end position="257"/>
    </location>
</feature>
<dbReference type="InterPro" id="IPR008969">
    <property type="entry name" value="CarboxyPept-like_regulatory"/>
</dbReference>
<dbReference type="AlphaFoldDB" id="A0A921FEC5"/>
<evidence type="ECO:0000259" key="9">
    <source>
        <dbReference type="Pfam" id="PF07715"/>
    </source>
</evidence>
<feature type="chain" id="PRO_5037340784" evidence="8">
    <location>
        <begin position="21"/>
        <end position="1085"/>
    </location>
</feature>
<evidence type="ECO:0000256" key="5">
    <source>
        <dbReference type="ARBA" id="ARBA00023136"/>
    </source>
</evidence>
<dbReference type="NCBIfam" id="TIGR04057">
    <property type="entry name" value="SusC_RagA_signa"/>
    <property type="match status" value="1"/>
</dbReference>
<dbReference type="Pfam" id="PF13715">
    <property type="entry name" value="CarbopepD_reg_2"/>
    <property type="match status" value="1"/>
</dbReference>
<gene>
    <name evidence="10" type="ORF">K8U81_10195</name>
</gene>
<dbReference type="Gene3D" id="2.60.40.1120">
    <property type="entry name" value="Carboxypeptidase-like, regulatory domain"/>
    <property type="match status" value="1"/>
</dbReference>
<keyword evidence="3 7" id="KW-1134">Transmembrane beta strand</keyword>
<dbReference type="Proteomes" id="UP000718012">
    <property type="component" value="Unassembled WGS sequence"/>
</dbReference>
<evidence type="ECO:0000313" key="11">
    <source>
        <dbReference type="Proteomes" id="UP000718012"/>
    </source>
</evidence>
<dbReference type="NCBIfam" id="TIGR04056">
    <property type="entry name" value="OMP_RagA_SusC"/>
    <property type="match status" value="1"/>
</dbReference>
<keyword evidence="10" id="KW-0675">Receptor</keyword>
<evidence type="ECO:0000256" key="3">
    <source>
        <dbReference type="ARBA" id="ARBA00022452"/>
    </source>
</evidence>
<evidence type="ECO:0000256" key="6">
    <source>
        <dbReference type="ARBA" id="ARBA00023237"/>
    </source>
</evidence>
<keyword evidence="6 7" id="KW-0998">Cell outer membrane</keyword>
<evidence type="ECO:0000256" key="4">
    <source>
        <dbReference type="ARBA" id="ARBA00022692"/>
    </source>
</evidence>
<keyword evidence="2 7" id="KW-0813">Transport</keyword>
<evidence type="ECO:0000256" key="7">
    <source>
        <dbReference type="PROSITE-ProRule" id="PRU01360"/>
    </source>
</evidence>
<protein>
    <submittedName>
        <fullName evidence="10">TonB-dependent receptor</fullName>
    </submittedName>
</protein>
<dbReference type="InterPro" id="IPR023996">
    <property type="entry name" value="TonB-dep_OMP_SusC/RagA"/>
</dbReference>
<comment type="similarity">
    <text evidence="7">Belongs to the TonB-dependent receptor family.</text>
</comment>
<dbReference type="Pfam" id="PF07715">
    <property type="entry name" value="Plug"/>
    <property type="match status" value="1"/>
</dbReference>
<dbReference type="FunFam" id="2.60.40.1120:FF:000003">
    <property type="entry name" value="Outer membrane protein Omp121"/>
    <property type="match status" value="1"/>
</dbReference>
<evidence type="ECO:0000256" key="1">
    <source>
        <dbReference type="ARBA" id="ARBA00004571"/>
    </source>
</evidence>
<keyword evidence="8" id="KW-0732">Signal</keyword>
<comment type="caution">
    <text evidence="10">The sequence shown here is derived from an EMBL/GenBank/DDBJ whole genome shotgun (WGS) entry which is preliminary data.</text>
</comment>
<accession>A0A921FEC5</accession>
<proteinExistence type="inferred from homology"/>
<name>A0A921FEC5_9BACT</name>